<dbReference type="Gene3D" id="2.40.128.640">
    <property type="match status" value="1"/>
</dbReference>
<dbReference type="EMBL" id="WEHW01000006">
    <property type="protein sequence ID" value="KAB7652159.1"/>
    <property type="molecule type" value="Genomic_DNA"/>
</dbReference>
<reference evidence="1 2" key="1">
    <citation type="submission" date="2019-10" db="EMBL/GenBank/DDBJ databases">
        <title>Genome diversity of Sutterella seckii.</title>
        <authorList>
            <person name="Chaplin A.V."/>
            <person name="Sokolova S.R."/>
            <person name="Mosin K.A."/>
            <person name="Ivanova E.L."/>
            <person name="Kochetkova T.O."/>
            <person name="Goltsov A.Y."/>
            <person name="Trofimov D.Y."/>
            <person name="Efimov B.A."/>
        </authorList>
    </citation>
    <scope>NUCLEOTIDE SEQUENCE [LARGE SCALE GENOMIC DNA]</scope>
    <source>
        <strain evidence="1 2">ASD3426</strain>
    </source>
</reference>
<dbReference type="InterPro" id="IPR007298">
    <property type="entry name" value="Cu-R_lipoprotein_NlpE"/>
</dbReference>
<dbReference type="Pfam" id="PF04170">
    <property type="entry name" value="NlpE"/>
    <property type="match status" value="1"/>
</dbReference>
<accession>A0AAI9SDR4</accession>
<evidence type="ECO:0000313" key="1">
    <source>
        <dbReference type="EMBL" id="KAB7652159.1"/>
    </source>
</evidence>
<evidence type="ECO:0000313" key="2">
    <source>
        <dbReference type="Proteomes" id="UP000469462"/>
    </source>
</evidence>
<dbReference type="AlphaFoldDB" id="A0AAI9SDR4"/>
<sequence length="167" mass="17915">MTLPMMGIGFLKKDSFVYIPVFSPLDFVMQFPWVRSSILCASLALLLSGCAASSNKGAEPQAASPASDLAGVYEGMLPCADCEGIRTALYLRASGTYTRVSHYLGTDGAFDEGGKWSLEGGKLRFDSAAPGEEPWYALPIPNGVRLLDREGNPVEGVLAPMYDLTRP</sequence>
<dbReference type="Proteomes" id="UP000469462">
    <property type="component" value="Unassembled WGS sequence"/>
</dbReference>
<comment type="caution">
    <text evidence="1">The sequence shown here is derived from an EMBL/GenBank/DDBJ whole genome shotgun (WGS) entry which is preliminary data.</text>
</comment>
<organism evidence="1 2">
    <name type="scientific">Sutterella seckii</name>
    <dbReference type="NCBI Taxonomy" id="1944635"/>
    <lineage>
        <taxon>Bacteria</taxon>
        <taxon>Pseudomonadati</taxon>
        <taxon>Pseudomonadota</taxon>
        <taxon>Betaproteobacteria</taxon>
        <taxon>Burkholderiales</taxon>
        <taxon>Sutterellaceae</taxon>
        <taxon>Sutterella</taxon>
    </lineage>
</organism>
<proteinExistence type="predicted"/>
<name>A0AAI9SDR4_9BURK</name>
<gene>
    <name evidence="1" type="ORF">GBM96_03310</name>
</gene>
<protein>
    <submittedName>
        <fullName evidence="1">Copper resistance protein NlpE</fullName>
    </submittedName>
</protein>
<keyword evidence="2" id="KW-1185">Reference proteome</keyword>